<dbReference type="Pfam" id="PF00144">
    <property type="entry name" value="Beta-lactamase"/>
    <property type="match status" value="1"/>
</dbReference>
<dbReference type="EMBL" id="BMHE01000007">
    <property type="protein sequence ID" value="GGI47028.1"/>
    <property type="molecule type" value="Genomic_DNA"/>
</dbReference>
<evidence type="ECO:0000259" key="1">
    <source>
        <dbReference type="Pfam" id="PF00144"/>
    </source>
</evidence>
<dbReference type="PANTHER" id="PTHR43283">
    <property type="entry name" value="BETA-LACTAMASE-RELATED"/>
    <property type="match status" value="1"/>
</dbReference>
<organism evidence="2 3">
    <name type="scientific">Paenibacillus marchantiophytorum</name>
    <dbReference type="NCBI Taxonomy" id="1619310"/>
    <lineage>
        <taxon>Bacteria</taxon>
        <taxon>Bacillati</taxon>
        <taxon>Bacillota</taxon>
        <taxon>Bacilli</taxon>
        <taxon>Bacillales</taxon>
        <taxon>Paenibacillaceae</taxon>
        <taxon>Paenibacillus</taxon>
    </lineage>
</organism>
<reference evidence="3" key="1">
    <citation type="journal article" date="2019" name="Int. J. Syst. Evol. Microbiol.">
        <title>The Global Catalogue of Microorganisms (GCM) 10K type strain sequencing project: providing services to taxonomists for standard genome sequencing and annotation.</title>
        <authorList>
            <consortium name="The Broad Institute Genomics Platform"/>
            <consortium name="The Broad Institute Genome Sequencing Center for Infectious Disease"/>
            <person name="Wu L."/>
            <person name="Ma J."/>
        </authorList>
    </citation>
    <scope>NUCLEOTIDE SEQUENCE [LARGE SCALE GENOMIC DNA]</scope>
    <source>
        <strain evidence="3">CGMCC 1.15043</strain>
    </source>
</reference>
<feature type="domain" description="Beta-lactamase-related" evidence="1">
    <location>
        <begin position="88"/>
        <end position="364"/>
    </location>
</feature>
<evidence type="ECO:0000313" key="3">
    <source>
        <dbReference type="Proteomes" id="UP000615455"/>
    </source>
</evidence>
<protein>
    <submittedName>
        <fullName evidence="2">Serine hydrolase</fullName>
    </submittedName>
</protein>
<evidence type="ECO:0000313" key="2">
    <source>
        <dbReference type="EMBL" id="GGI47028.1"/>
    </source>
</evidence>
<dbReference type="InterPro" id="IPR001466">
    <property type="entry name" value="Beta-lactam-related"/>
</dbReference>
<comment type="caution">
    <text evidence="2">The sequence shown here is derived from an EMBL/GenBank/DDBJ whole genome shotgun (WGS) entry which is preliminary data.</text>
</comment>
<keyword evidence="2" id="KW-0378">Hydrolase</keyword>
<proteinExistence type="predicted"/>
<dbReference type="Gene3D" id="3.40.710.10">
    <property type="entry name" value="DD-peptidase/beta-lactamase superfamily"/>
    <property type="match status" value="1"/>
</dbReference>
<keyword evidence="3" id="KW-1185">Reference proteome</keyword>
<accession>A0ABQ2BV81</accession>
<sequence>MNNKKNPLVGSGQGTSTLALAASGAPKKQVPATNTSFSPMMPHSDSAMTTQTNWPTEGWELTTPEAQGLHSSGLAKMLKIFRHQAVHSVAVIRNGHLVAEAYNEETGTDILQDMKSVTKSITSALVGIALSEFKLSSIDQKAADFFPELATDPVKSRIMLKHLLSMTSGTSWDNANERSSTEMMYAEDWVQYILERPAQAEPGASFNYSNGDAHLLSAIMTQATGESMFDYAVSRLFGPLGIKEMNWNQDPQEHTIGAWAMALTLRDMAKLGYLYLNEGQWEDKTLIPQPWIRESLTRKITLNYSNGTQGGYGFYWWSKTLPPGLIKGDKKAYDMYYASGSGGRRIFVVPDLQLVVAMTAESADVDMPENLLHHVVQAVRSANPLPENSVAQDELERAIRLFKMSIES</sequence>
<dbReference type="PANTHER" id="PTHR43283:SF7">
    <property type="entry name" value="BETA-LACTAMASE-RELATED DOMAIN-CONTAINING PROTEIN"/>
    <property type="match status" value="1"/>
</dbReference>
<dbReference type="InterPro" id="IPR012338">
    <property type="entry name" value="Beta-lactam/transpept-like"/>
</dbReference>
<gene>
    <name evidence="2" type="ORF">GCM10008018_20110</name>
</gene>
<dbReference type="Proteomes" id="UP000615455">
    <property type="component" value="Unassembled WGS sequence"/>
</dbReference>
<dbReference type="GO" id="GO:0016787">
    <property type="term" value="F:hydrolase activity"/>
    <property type="evidence" value="ECO:0007669"/>
    <property type="project" value="UniProtKB-KW"/>
</dbReference>
<name>A0ABQ2BV81_9BACL</name>
<dbReference type="SUPFAM" id="SSF56601">
    <property type="entry name" value="beta-lactamase/transpeptidase-like"/>
    <property type="match status" value="1"/>
</dbReference>
<dbReference type="RefSeq" id="WP_189010914.1">
    <property type="nucleotide sequence ID" value="NZ_BMHE01000007.1"/>
</dbReference>
<dbReference type="InterPro" id="IPR050789">
    <property type="entry name" value="Diverse_Enzym_Activities"/>
</dbReference>